<evidence type="ECO:0000256" key="2">
    <source>
        <dbReference type="ARBA" id="ARBA00022475"/>
    </source>
</evidence>
<evidence type="ECO:0000256" key="8">
    <source>
        <dbReference type="ARBA" id="ARBA00060041"/>
    </source>
</evidence>
<dbReference type="AlphaFoldDB" id="A0A1I3FG86"/>
<evidence type="ECO:0000256" key="5">
    <source>
        <dbReference type="ARBA" id="ARBA00022984"/>
    </source>
</evidence>
<reference evidence="13 14" key="1">
    <citation type="submission" date="2016-10" db="EMBL/GenBank/DDBJ databases">
        <authorList>
            <person name="de Groot N.N."/>
        </authorList>
    </citation>
    <scope>NUCLEOTIDE SEQUENCE [LARGE SCALE GENOMIC DNA]</scope>
    <source>
        <strain evidence="13 14">CGMCC 1.6848</strain>
    </source>
</reference>
<evidence type="ECO:0000256" key="4">
    <source>
        <dbReference type="ARBA" id="ARBA00022960"/>
    </source>
</evidence>
<dbReference type="PANTHER" id="PTHR47019:SF1">
    <property type="entry name" value="LIPID II FLIPPASE MURJ"/>
    <property type="match status" value="1"/>
</dbReference>
<keyword evidence="3 10" id="KW-0812">Transmembrane</keyword>
<dbReference type="PANTHER" id="PTHR47019">
    <property type="entry name" value="LIPID II FLIPPASE MURJ"/>
    <property type="match status" value="1"/>
</dbReference>
<dbReference type="GO" id="GO:0034204">
    <property type="term" value="P:lipid translocation"/>
    <property type="evidence" value="ECO:0007669"/>
    <property type="project" value="TreeGrafter"/>
</dbReference>
<feature type="transmembrane region" description="Helical" evidence="10">
    <location>
        <begin position="82"/>
        <end position="101"/>
    </location>
</feature>
<evidence type="ECO:0000256" key="10">
    <source>
        <dbReference type="HAMAP-Rule" id="MF_02078"/>
    </source>
</evidence>
<dbReference type="HAMAP" id="MF_02078">
    <property type="entry name" value="MurJ_MviN"/>
    <property type="match status" value="1"/>
</dbReference>
<feature type="transmembrane region" description="Helical" evidence="10">
    <location>
        <begin position="530"/>
        <end position="554"/>
    </location>
</feature>
<protein>
    <recommendedName>
        <fullName evidence="10">Probable lipid II flippase MurJ</fullName>
    </recommendedName>
</protein>
<dbReference type="InterPro" id="IPR051050">
    <property type="entry name" value="Lipid_II_flippase_MurJ/MviN"/>
</dbReference>
<dbReference type="Pfam" id="PF03023">
    <property type="entry name" value="MurJ"/>
    <property type="match status" value="1"/>
</dbReference>
<keyword evidence="5 10" id="KW-0573">Peptidoglycan synthesis</keyword>
<dbReference type="PIRSF" id="PIRSF002869">
    <property type="entry name" value="MviN"/>
    <property type="match status" value="1"/>
</dbReference>
<evidence type="ECO:0000256" key="3">
    <source>
        <dbReference type="ARBA" id="ARBA00022692"/>
    </source>
</evidence>
<feature type="transmembrane region" description="Helical" evidence="10">
    <location>
        <begin position="327"/>
        <end position="348"/>
    </location>
</feature>
<dbReference type="STRING" id="442341.SAMN04487959_11826"/>
<feature type="transmembrane region" description="Helical" evidence="10">
    <location>
        <begin position="410"/>
        <end position="430"/>
    </location>
</feature>
<evidence type="ECO:0000256" key="1">
    <source>
        <dbReference type="ARBA" id="ARBA00004651"/>
    </source>
</evidence>
<feature type="transmembrane region" description="Helical" evidence="10">
    <location>
        <begin position="244"/>
        <end position="267"/>
    </location>
</feature>
<comment type="subcellular location">
    <subcellularLocation>
        <location evidence="10">Cell inner membrane</location>
        <topology evidence="10">Multi-pass membrane protein</topology>
    </subcellularLocation>
    <subcellularLocation>
        <location evidence="1">Cell membrane</location>
        <topology evidence="1">Multi-pass membrane protein</topology>
    </subcellularLocation>
</comment>
<feature type="transmembrane region" description="Helical" evidence="10">
    <location>
        <begin position="147"/>
        <end position="170"/>
    </location>
</feature>
<dbReference type="CDD" id="cd13123">
    <property type="entry name" value="MATE_MurJ_like"/>
    <property type="match status" value="1"/>
</dbReference>
<evidence type="ECO:0000313" key="13">
    <source>
        <dbReference type="EMBL" id="SFI10263.1"/>
    </source>
</evidence>
<gene>
    <name evidence="10" type="primary">murJ</name>
    <name evidence="13" type="ORF">SAMN04487959_11826</name>
</gene>
<proteinExistence type="inferred from homology"/>
<feature type="transmembrane region" description="Helical" evidence="10">
    <location>
        <begin position="217"/>
        <end position="238"/>
    </location>
</feature>
<dbReference type="EMBL" id="FOPY01000018">
    <property type="protein sequence ID" value="SFI10263.1"/>
    <property type="molecule type" value="Genomic_DNA"/>
</dbReference>
<comment type="pathway">
    <text evidence="10">Cell wall biogenesis; peptidoglycan biosynthesis.</text>
</comment>
<dbReference type="InterPro" id="IPR004268">
    <property type="entry name" value="MurJ"/>
</dbReference>
<evidence type="ECO:0000256" key="7">
    <source>
        <dbReference type="ARBA" id="ARBA00023136"/>
    </source>
</evidence>
<keyword evidence="6 10" id="KW-1133">Transmembrane helix</keyword>
<accession>A0A1I3FG86</accession>
<feature type="transmembrane region" description="Helical" evidence="10">
    <location>
        <begin position="465"/>
        <end position="485"/>
    </location>
</feature>
<dbReference type="NCBIfam" id="TIGR01695">
    <property type="entry name" value="murJ_mviN"/>
    <property type="match status" value="1"/>
</dbReference>
<evidence type="ECO:0000313" key="14">
    <source>
        <dbReference type="Proteomes" id="UP000199040"/>
    </source>
</evidence>
<feature type="transmembrane region" description="Helical" evidence="10">
    <location>
        <begin position="442"/>
        <end position="459"/>
    </location>
</feature>
<feature type="transmembrane region" description="Helical" evidence="10">
    <location>
        <begin position="369"/>
        <end position="390"/>
    </location>
</feature>
<feature type="transmembrane region" description="Helical" evidence="10">
    <location>
        <begin position="288"/>
        <end position="315"/>
    </location>
</feature>
<keyword evidence="14" id="KW-1185">Reference proteome</keyword>
<keyword evidence="10 11" id="KW-0813">Transport</keyword>
<dbReference type="GO" id="GO:0009252">
    <property type="term" value="P:peptidoglycan biosynthetic process"/>
    <property type="evidence" value="ECO:0007669"/>
    <property type="project" value="UniProtKB-UniRule"/>
</dbReference>
<feature type="compositionally biased region" description="Low complexity" evidence="12">
    <location>
        <begin position="20"/>
        <end position="39"/>
    </location>
</feature>
<evidence type="ECO:0000256" key="11">
    <source>
        <dbReference type="PIRNR" id="PIRNR002869"/>
    </source>
</evidence>
<keyword evidence="7 10" id="KW-0472">Membrane</keyword>
<evidence type="ECO:0000256" key="12">
    <source>
        <dbReference type="SAM" id="MobiDB-lite"/>
    </source>
</evidence>
<keyword evidence="2 10" id="KW-1003">Cell membrane</keyword>
<dbReference type="GO" id="GO:0005886">
    <property type="term" value="C:plasma membrane"/>
    <property type="evidence" value="ECO:0007669"/>
    <property type="project" value="UniProtKB-SubCell"/>
</dbReference>
<dbReference type="GO" id="GO:0008360">
    <property type="term" value="P:regulation of cell shape"/>
    <property type="evidence" value="ECO:0007669"/>
    <property type="project" value="UniProtKB-UniRule"/>
</dbReference>
<keyword evidence="10" id="KW-0997">Cell inner membrane</keyword>
<sequence>MQPDDSRKTPPAAQENAQLDAGASSSPSAGDWASGSPASVPGQAEAVPPEGERAPRAGLLRSGLVVSMMTMLSRVLGLARDVVIAALFGAGSGADAFFVAFKIPNFMRRLFAEGAFNQAFVPVLSEYATQRSRAEVRELLDAVSGSLAVVLALITAAAIGLSPWLAWLFAPGFARDPEKLALTAEMLQLTFPYLLLISLTAFSGSVLNTWNRFAIPAFTPVLLNISLIGAALWLTPWVSIPSMALAWGVLIAGAAQLAFQVPFLMRLGLMPTPWPKFRHPGVRRILKLMTPALFGVSVSQINLLLDTVLASFLAAGSVSWLYYSDRLVELPLGVFGIAIATVILPALSKRHAEQSTEHFAKMLDWAIRAVLLIGLPAALALAVLAEPLLISLFHYGAMTDRDIAMAAMSLRAYALGLIAFMLIKVLAPGYFARQDTATPVKIGMIAMVANMAFNLALILPLAHAGLALATALSAFLNAGLLARGLRRQGVLIFQPGWGRYAWQLGGGCAVLTAGLWWFSPDWQAWLAWSVWQRALVLGGLVIGGAGIYFAWLAACGIRLRHFRLNG</sequence>
<comment type="similarity">
    <text evidence="9 10 11">Belongs to the MurJ/MviN family.</text>
</comment>
<feature type="transmembrane region" description="Helical" evidence="10">
    <location>
        <begin position="497"/>
        <end position="518"/>
    </location>
</feature>
<feature type="transmembrane region" description="Helical" evidence="10">
    <location>
        <begin position="190"/>
        <end position="210"/>
    </location>
</feature>
<dbReference type="PRINTS" id="PR01806">
    <property type="entry name" value="VIRFACTRMVIN"/>
</dbReference>
<evidence type="ECO:0000256" key="9">
    <source>
        <dbReference type="ARBA" id="ARBA00061532"/>
    </source>
</evidence>
<dbReference type="GO" id="GO:0071555">
    <property type="term" value="P:cell wall organization"/>
    <property type="evidence" value="ECO:0007669"/>
    <property type="project" value="UniProtKB-UniRule"/>
</dbReference>
<keyword evidence="10 11" id="KW-0961">Cell wall biogenesis/degradation</keyword>
<name>A0A1I3FG86_9GAMM</name>
<dbReference type="GO" id="GO:0015648">
    <property type="term" value="F:lipid-linked peptidoglycan transporter activity"/>
    <property type="evidence" value="ECO:0007669"/>
    <property type="project" value="UniProtKB-UniRule"/>
</dbReference>
<feature type="region of interest" description="Disordered" evidence="12">
    <location>
        <begin position="1"/>
        <end position="54"/>
    </location>
</feature>
<dbReference type="UniPathway" id="UPA00219"/>
<organism evidence="13 14">
    <name type="scientific">Modicisalibacter xianhensis</name>
    <dbReference type="NCBI Taxonomy" id="442341"/>
    <lineage>
        <taxon>Bacteria</taxon>
        <taxon>Pseudomonadati</taxon>
        <taxon>Pseudomonadota</taxon>
        <taxon>Gammaproteobacteria</taxon>
        <taxon>Oceanospirillales</taxon>
        <taxon>Halomonadaceae</taxon>
        <taxon>Modicisalibacter</taxon>
    </lineage>
</organism>
<evidence type="ECO:0000256" key="6">
    <source>
        <dbReference type="ARBA" id="ARBA00022989"/>
    </source>
</evidence>
<dbReference type="Proteomes" id="UP000199040">
    <property type="component" value="Unassembled WGS sequence"/>
</dbReference>
<keyword evidence="4 10" id="KW-0133">Cell shape</keyword>
<comment type="function">
    <text evidence="8 10 11">Involved in peptidoglycan biosynthesis. Transports lipid-linked peptidoglycan precursors from the inner to the outer leaflet of the cytoplasmic membrane.</text>
</comment>